<dbReference type="Proteomes" id="UP000015106">
    <property type="component" value="Chromosome 7"/>
</dbReference>
<evidence type="ECO:0000313" key="2">
    <source>
        <dbReference type="Proteomes" id="UP000015106"/>
    </source>
</evidence>
<evidence type="ECO:0000313" key="1">
    <source>
        <dbReference type="EnsemblPlants" id="TuG1812G0700001873.01.T01"/>
    </source>
</evidence>
<dbReference type="AlphaFoldDB" id="A0A8R7V4H5"/>
<protein>
    <submittedName>
        <fullName evidence="1">Uncharacterized protein</fullName>
    </submittedName>
</protein>
<keyword evidence="2" id="KW-1185">Reference proteome</keyword>
<reference evidence="1" key="2">
    <citation type="submission" date="2018-03" db="EMBL/GenBank/DDBJ databases">
        <title>The Triticum urartu genome reveals the dynamic nature of wheat genome evolution.</title>
        <authorList>
            <person name="Ling H."/>
            <person name="Ma B."/>
            <person name="Shi X."/>
            <person name="Liu H."/>
            <person name="Dong L."/>
            <person name="Sun H."/>
            <person name="Cao Y."/>
            <person name="Gao Q."/>
            <person name="Zheng S."/>
            <person name="Li Y."/>
            <person name="Yu Y."/>
            <person name="Du H."/>
            <person name="Qi M."/>
            <person name="Li Y."/>
            <person name="Yu H."/>
            <person name="Cui Y."/>
            <person name="Wang N."/>
            <person name="Chen C."/>
            <person name="Wu H."/>
            <person name="Zhao Y."/>
            <person name="Zhang J."/>
            <person name="Li Y."/>
            <person name="Zhou W."/>
            <person name="Zhang B."/>
            <person name="Hu W."/>
            <person name="Eijk M."/>
            <person name="Tang J."/>
            <person name="Witsenboer H."/>
            <person name="Zhao S."/>
            <person name="Li Z."/>
            <person name="Zhang A."/>
            <person name="Wang D."/>
            <person name="Liang C."/>
        </authorList>
    </citation>
    <scope>NUCLEOTIDE SEQUENCE [LARGE SCALE GENOMIC DNA]</scope>
    <source>
        <strain evidence="1">cv. G1812</strain>
    </source>
</reference>
<organism evidence="1 2">
    <name type="scientific">Triticum urartu</name>
    <name type="common">Red wild einkorn</name>
    <name type="synonym">Crithodium urartu</name>
    <dbReference type="NCBI Taxonomy" id="4572"/>
    <lineage>
        <taxon>Eukaryota</taxon>
        <taxon>Viridiplantae</taxon>
        <taxon>Streptophyta</taxon>
        <taxon>Embryophyta</taxon>
        <taxon>Tracheophyta</taxon>
        <taxon>Spermatophyta</taxon>
        <taxon>Magnoliopsida</taxon>
        <taxon>Liliopsida</taxon>
        <taxon>Poales</taxon>
        <taxon>Poaceae</taxon>
        <taxon>BOP clade</taxon>
        <taxon>Pooideae</taxon>
        <taxon>Triticodae</taxon>
        <taxon>Triticeae</taxon>
        <taxon>Triticinae</taxon>
        <taxon>Triticum</taxon>
    </lineage>
</organism>
<reference evidence="1" key="3">
    <citation type="submission" date="2022-06" db="UniProtKB">
        <authorList>
            <consortium name="EnsemblPlants"/>
        </authorList>
    </citation>
    <scope>IDENTIFICATION</scope>
</reference>
<name>A0A8R7V4H5_TRIUA</name>
<accession>A0A8R7V4H5</accession>
<sequence length="99" mass="11253">MIVDFAPSLLLKISPRILNKCTVWEALHNHRWLQDIASMARSIRMNRSYLKNGLTMRLDVPIGCPCKKYCCGGYNAMAPPASTRWSSICKGLCKTYIIF</sequence>
<dbReference type="Gramene" id="TuG1812G0700001873.01.T01">
    <property type="protein sequence ID" value="TuG1812G0700001873.01.T01"/>
    <property type="gene ID" value="TuG1812G0700001873.01"/>
</dbReference>
<reference evidence="2" key="1">
    <citation type="journal article" date="2013" name="Nature">
        <title>Draft genome of the wheat A-genome progenitor Triticum urartu.</title>
        <authorList>
            <person name="Ling H.Q."/>
            <person name="Zhao S."/>
            <person name="Liu D."/>
            <person name="Wang J."/>
            <person name="Sun H."/>
            <person name="Zhang C."/>
            <person name="Fan H."/>
            <person name="Li D."/>
            <person name="Dong L."/>
            <person name="Tao Y."/>
            <person name="Gao C."/>
            <person name="Wu H."/>
            <person name="Li Y."/>
            <person name="Cui Y."/>
            <person name="Guo X."/>
            <person name="Zheng S."/>
            <person name="Wang B."/>
            <person name="Yu K."/>
            <person name="Liang Q."/>
            <person name="Yang W."/>
            <person name="Lou X."/>
            <person name="Chen J."/>
            <person name="Feng M."/>
            <person name="Jian J."/>
            <person name="Zhang X."/>
            <person name="Luo G."/>
            <person name="Jiang Y."/>
            <person name="Liu J."/>
            <person name="Wang Z."/>
            <person name="Sha Y."/>
            <person name="Zhang B."/>
            <person name="Wu H."/>
            <person name="Tang D."/>
            <person name="Shen Q."/>
            <person name="Xue P."/>
            <person name="Zou S."/>
            <person name="Wang X."/>
            <person name="Liu X."/>
            <person name="Wang F."/>
            <person name="Yang Y."/>
            <person name="An X."/>
            <person name="Dong Z."/>
            <person name="Zhang K."/>
            <person name="Zhang X."/>
            <person name="Luo M.C."/>
            <person name="Dvorak J."/>
            <person name="Tong Y."/>
            <person name="Wang J."/>
            <person name="Yang H."/>
            <person name="Li Z."/>
            <person name="Wang D."/>
            <person name="Zhang A."/>
            <person name="Wang J."/>
        </authorList>
    </citation>
    <scope>NUCLEOTIDE SEQUENCE</scope>
    <source>
        <strain evidence="2">cv. G1812</strain>
    </source>
</reference>
<proteinExistence type="predicted"/>
<dbReference type="EnsemblPlants" id="TuG1812G0700001873.01.T01">
    <property type="protein sequence ID" value="TuG1812G0700001873.01.T01"/>
    <property type="gene ID" value="TuG1812G0700001873.01"/>
</dbReference>